<evidence type="ECO:0000313" key="7">
    <source>
        <dbReference type="EMBL" id="KAB5527587.1"/>
    </source>
</evidence>
<gene>
    <name evidence="7" type="ORF">DKX38_021434</name>
</gene>
<feature type="compositionally biased region" description="Low complexity" evidence="5">
    <location>
        <begin position="341"/>
        <end position="350"/>
    </location>
</feature>
<name>A0A5N5KDK1_9ROSI</name>
<evidence type="ECO:0000256" key="4">
    <source>
        <dbReference type="ARBA" id="ARBA00023242"/>
    </source>
</evidence>
<dbReference type="PANTHER" id="PTHR12565:SF444">
    <property type="entry name" value="TRANSCRIPTION FACTOR BHLH62-RELATED"/>
    <property type="match status" value="1"/>
</dbReference>
<reference evidence="8" key="1">
    <citation type="journal article" date="2019" name="Gigascience">
        <title>De novo genome assembly of the endangered Acer yangbiense, a plant species with extremely small populations endemic to Yunnan Province, China.</title>
        <authorList>
            <person name="Yang J."/>
            <person name="Wariss H.M."/>
            <person name="Tao L."/>
            <person name="Zhang R."/>
            <person name="Yun Q."/>
            <person name="Hollingsworth P."/>
            <person name="Dao Z."/>
            <person name="Luo G."/>
            <person name="Guo H."/>
            <person name="Ma Y."/>
            <person name="Sun W."/>
        </authorList>
    </citation>
    <scope>NUCLEOTIDE SEQUENCE [LARGE SCALE GENOMIC DNA]</scope>
    <source>
        <strain evidence="8">cv. br00</strain>
    </source>
</reference>
<dbReference type="EMBL" id="VDCV01000014">
    <property type="protein sequence ID" value="KAB5527587.1"/>
    <property type="molecule type" value="Genomic_DNA"/>
</dbReference>
<dbReference type="InterPro" id="IPR024097">
    <property type="entry name" value="bHLH_ZIP_TF"/>
</dbReference>
<protein>
    <recommendedName>
        <fullName evidence="6">BHLH domain-containing protein</fullName>
    </recommendedName>
</protein>
<keyword evidence="4" id="KW-0539">Nucleus</keyword>
<evidence type="ECO:0000259" key="6">
    <source>
        <dbReference type="PROSITE" id="PS50888"/>
    </source>
</evidence>
<dbReference type="GO" id="GO:0046983">
    <property type="term" value="F:protein dimerization activity"/>
    <property type="evidence" value="ECO:0007669"/>
    <property type="project" value="InterPro"/>
</dbReference>
<dbReference type="Pfam" id="PF00010">
    <property type="entry name" value="HLH"/>
    <property type="match status" value="1"/>
</dbReference>
<keyword evidence="3" id="KW-0804">Transcription</keyword>
<organism evidence="7 8">
    <name type="scientific">Salix brachista</name>
    <dbReference type="NCBI Taxonomy" id="2182728"/>
    <lineage>
        <taxon>Eukaryota</taxon>
        <taxon>Viridiplantae</taxon>
        <taxon>Streptophyta</taxon>
        <taxon>Embryophyta</taxon>
        <taxon>Tracheophyta</taxon>
        <taxon>Spermatophyta</taxon>
        <taxon>Magnoliopsida</taxon>
        <taxon>eudicotyledons</taxon>
        <taxon>Gunneridae</taxon>
        <taxon>Pentapetalae</taxon>
        <taxon>rosids</taxon>
        <taxon>fabids</taxon>
        <taxon>Malpighiales</taxon>
        <taxon>Salicaceae</taxon>
        <taxon>Saliceae</taxon>
        <taxon>Salix</taxon>
    </lineage>
</organism>
<feature type="domain" description="BHLH" evidence="6">
    <location>
        <begin position="367"/>
        <end position="417"/>
    </location>
</feature>
<dbReference type="GO" id="GO:0003700">
    <property type="term" value="F:DNA-binding transcription factor activity"/>
    <property type="evidence" value="ECO:0007669"/>
    <property type="project" value="TreeGrafter"/>
</dbReference>
<dbReference type="InterPro" id="IPR036638">
    <property type="entry name" value="HLH_DNA-bd_sf"/>
</dbReference>
<dbReference type="SMART" id="SM00353">
    <property type="entry name" value="HLH"/>
    <property type="match status" value="1"/>
</dbReference>
<dbReference type="PROSITE" id="PS50888">
    <property type="entry name" value="BHLH"/>
    <property type="match status" value="1"/>
</dbReference>
<keyword evidence="8" id="KW-1185">Reference proteome</keyword>
<evidence type="ECO:0000256" key="5">
    <source>
        <dbReference type="SAM" id="MobiDB-lite"/>
    </source>
</evidence>
<comment type="caution">
    <text evidence="7">The sequence shown here is derived from an EMBL/GenBank/DDBJ whole genome shotgun (WGS) entry which is preliminary data.</text>
</comment>
<accession>A0A5N5KDK1</accession>
<dbReference type="PANTHER" id="PTHR12565">
    <property type="entry name" value="STEROL REGULATORY ELEMENT-BINDING PROTEIN"/>
    <property type="match status" value="1"/>
</dbReference>
<evidence type="ECO:0000256" key="1">
    <source>
        <dbReference type="ARBA" id="ARBA00004123"/>
    </source>
</evidence>
<dbReference type="CDD" id="cd18919">
    <property type="entry name" value="bHLH_AtBPE_like"/>
    <property type="match status" value="1"/>
</dbReference>
<sequence length="557" mass="60773">MEKDKLFMSEGANTAAAIWNSCGFGMEMQANELSCGPEQLANFFLNPNWDNSLDQSDPFESAMSSIVSSPVASSANANGIPNAGVGGDSFMIRELIGRLGNICNSGDISPQSYVNNNNNSTNTSCYNTPLNSPPKLNLSMMDSQMRGNLPIPGKGVVKRPSLAPFPADFVQRAARYSCFGSNNLGGLNGQFGLNESELINGLMPRVEPGKLSRVSSSNSMKVTVSQANVQESNKSSPQDGSLNSDKKFSRQSRPSTSENGDSREESSVSEQVPGGKLSMKSQNDANSRKRKSIPRGKAKETPSSSPSASDAMVAAENDESREKRSKSDETNGSDKEEENGNQKQSKSNSKPPEPPKDYIHVRARRGQATDSHSLAERVRREKISERMKFLQDLVPGCNKVTGKAVMLDEIINYVQSLQRQVEFLSMKLSSVNPRMEFNMETLLSKDIFQSRGSMPDGLYPSDDSAQVFPYGYQSQQGLALQNLMPSNAETQFSMNPLNAALRRNPSMHLPPLGDAAAHQASAMWEDDLQSFVQMGYGQNHQESFQGSVPSTHMKIEL</sequence>
<dbReference type="Gene3D" id="4.10.280.10">
    <property type="entry name" value="Helix-loop-helix DNA-binding domain"/>
    <property type="match status" value="1"/>
</dbReference>
<dbReference type="FunFam" id="4.10.280.10:FF:000002">
    <property type="entry name" value="Basic helix-loop-helix transcription factor"/>
    <property type="match status" value="1"/>
</dbReference>
<feature type="compositionally biased region" description="Polar residues" evidence="5">
    <location>
        <begin position="213"/>
        <end position="243"/>
    </location>
</feature>
<dbReference type="InterPro" id="IPR011598">
    <property type="entry name" value="bHLH_dom"/>
</dbReference>
<comment type="subcellular location">
    <subcellularLocation>
        <location evidence="1">Nucleus</location>
    </subcellularLocation>
</comment>
<evidence type="ECO:0000256" key="3">
    <source>
        <dbReference type="ARBA" id="ARBA00023163"/>
    </source>
</evidence>
<dbReference type="GO" id="GO:0005634">
    <property type="term" value="C:nucleus"/>
    <property type="evidence" value="ECO:0007669"/>
    <property type="project" value="UniProtKB-SubCell"/>
</dbReference>
<proteinExistence type="predicted"/>
<evidence type="ECO:0000313" key="8">
    <source>
        <dbReference type="Proteomes" id="UP000326939"/>
    </source>
</evidence>
<dbReference type="Proteomes" id="UP000326939">
    <property type="component" value="Chromosome 14"/>
</dbReference>
<feature type="compositionally biased region" description="Basic and acidic residues" evidence="5">
    <location>
        <begin position="318"/>
        <end position="340"/>
    </location>
</feature>
<dbReference type="SUPFAM" id="SSF47459">
    <property type="entry name" value="HLH, helix-loop-helix DNA-binding domain"/>
    <property type="match status" value="1"/>
</dbReference>
<feature type="region of interest" description="Disordered" evidence="5">
    <location>
        <begin position="210"/>
        <end position="358"/>
    </location>
</feature>
<dbReference type="AlphaFoldDB" id="A0A5N5KDK1"/>
<evidence type="ECO:0000256" key="2">
    <source>
        <dbReference type="ARBA" id="ARBA00023015"/>
    </source>
</evidence>
<keyword evidence="2" id="KW-0805">Transcription regulation</keyword>